<accession>A0A7C4I146</accession>
<dbReference type="EMBL" id="DTAD01000011">
    <property type="protein sequence ID" value="HGN89669.1"/>
    <property type="molecule type" value="Genomic_DNA"/>
</dbReference>
<reference evidence="3" key="1">
    <citation type="journal article" date="2020" name="mSystems">
        <title>Genome- and Community-Level Interaction Insights into Carbon Utilization and Element Cycling Functions of Hydrothermarchaeota in Hydrothermal Sediment.</title>
        <authorList>
            <person name="Zhou Z."/>
            <person name="Liu Y."/>
            <person name="Xu W."/>
            <person name="Pan J."/>
            <person name="Luo Z.H."/>
            <person name="Li M."/>
        </authorList>
    </citation>
    <scope>NUCLEOTIDE SEQUENCE [LARGE SCALE GENOMIC DNA]</scope>
    <source>
        <strain evidence="4">SpSt-1073</strain>
        <strain evidence="3">SpSt-613</strain>
        <strain evidence="2">SpSt-669</strain>
    </source>
</reference>
<dbReference type="InterPro" id="IPR002478">
    <property type="entry name" value="PUA"/>
</dbReference>
<dbReference type="InterPro" id="IPR004521">
    <property type="entry name" value="Uncharacterised_CHP00451"/>
</dbReference>
<evidence type="ECO:0000313" key="4">
    <source>
        <dbReference type="EMBL" id="HHN51954.1"/>
    </source>
</evidence>
<dbReference type="InterPro" id="IPR038250">
    <property type="entry name" value="TGT_C2_sf"/>
</dbReference>
<proteinExistence type="predicted"/>
<dbReference type="Pfam" id="PF14810">
    <property type="entry name" value="TGT_C2"/>
    <property type="match status" value="1"/>
</dbReference>
<evidence type="ECO:0000313" key="2">
    <source>
        <dbReference type="EMBL" id="HGL41562.1"/>
    </source>
</evidence>
<dbReference type="Gene3D" id="2.30.130.10">
    <property type="entry name" value="PUA domain"/>
    <property type="match status" value="1"/>
</dbReference>
<protein>
    <submittedName>
        <fullName evidence="3">Pseudouridine synthase</fullName>
    </submittedName>
</protein>
<dbReference type="PROSITE" id="PS50890">
    <property type="entry name" value="PUA"/>
    <property type="match status" value="1"/>
</dbReference>
<dbReference type="SUPFAM" id="SSF88802">
    <property type="entry name" value="Pre-PUA domain"/>
    <property type="match status" value="1"/>
</dbReference>
<sequence>MKSSAKHLFSLPRRLRGWRLSFMSFEEFLLRQVRQLAFFQFGVAGELFFPDGCVVEVSPSTGRPRRIWLDGKCIATIRAMDGWLTLTVSGAQRLNALLEKGGNRVVVGREGAEKVAAGYDVSAEHVVEADASIVPGMEVLVVDEDNRLIGVGKAVVAGVEMAELRRGAVVKVRHKV</sequence>
<dbReference type="InterPro" id="IPR015947">
    <property type="entry name" value="PUA-like_sf"/>
</dbReference>
<gene>
    <name evidence="4" type="ORF">ENM30_01430</name>
    <name evidence="3" type="ORF">ENT82_00855</name>
    <name evidence="2" type="ORF">ENU43_07880</name>
</gene>
<dbReference type="Pfam" id="PF01472">
    <property type="entry name" value="PUA"/>
    <property type="match status" value="1"/>
</dbReference>
<name>A0A7C4I146_CALS0</name>
<dbReference type="InterPro" id="IPR036974">
    <property type="entry name" value="PUA_sf"/>
</dbReference>
<organism evidence="3">
    <name type="scientific">Caldiarchaeum subterraneum</name>
    <dbReference type="NCBI Taxonomy" id="311458"/>
    <lineage>
        <taxon>Archaea</taxon>
        <taxon>Nitrososphaerota</taxon>
        <taxon>Candidatus Caldarchaeales</taxon>
        <taxon>Candidatus Caldarchaeaceae</taxon>
        <taxon>Candidatus Caldarchaeum</taxon>
    </lineage>
</organism>
<evidence type="ECO:0000259" key="1">
    <source>
        <dbReference type="SMART" id="SM00359"/>
    </source>
</evidence>
<evidence type="ECO:0000313" key="3">
    <source>
        <dbReference type="EMBL" id="HGN89669.1"/>
    </source>
</evidence>
<dbReference type="AlphaFoldDB" id="A0A7C4I146"/>
<dbReference type="GO" id="GO:0003723">
    <property type="term" value="F:RNA binding"/>
    <property type="evidence" value="ECO:0007669"/>
    <property type="project" value="InterPro"/>
</dbReference>
<dbReference type="InterPro" id="IPR029402">
    <property type="entry name" value="TGT_C2"/>
</dbReference>
<dbReference type="SUPFAM" id="SSF88697">
    <property type="entry name" value="PUA domain-like"/>
    <property type="match status" value="1"/>
</dbReference>
<feature type="domain" description="PUA" evidence="1">
    <location>
        <begin position="103"/>
        <end position="176"/>
    </location>
</feature>
<dbReference type="Gene3D" id="3.10.450.90">
    <property type="entry name" value="ArcTGT, C2 domain"/>
    <property type="match status" value="1"/>
</dbReference>
<dbReference type="EMBL" id="DTCM01000093">
    <property type="protein sequence ID" value="HGL41562.1"/>
    <property type="molecule type" value="Genomic_DNA"/>
</dbReference>
<comment type="caution">
    <text evidence="3">The sequence shown here is derived from an EMBL/GenBank/DDBJ whole genome shotgun (WGS) entry which is preliminary data.</text>
</comment>
<dbReference type="EMBL" id="DRXG01000026">
    <property type="protein sequence ID" value="HHN51954.1"/>
    <property type="molecule type" value="Genomic_DNA"/>
</dbReference>
<dbReference type="NCBIfam" id="TIGR00451">
    <property type="entry name" value="unchar_dom_2"/>
    <property type="match status" value="1"/>
</dbReference>
<dbReference type="CDD" id="cd21149">
    <property type="entry name" value="PUA_archaeosine_TGT"/>
    <property type="match status" value="1"/>
</dbReference>
<dbReference type="SMART" id="SM00359">
    <property type="entry name" value="PUA"/>
    <property type="match status" value="1"/>
</dbReference>